<dbReference type="EMBL" id="JAZEWV010000014">
    <property type="protein sequence ID" value="MEE4543959.1"/>
    <property type="molecule type" value="Genomic_DNA"/>
</dbReference>
<keyword evidence="2" id="KW-1185">Reference proteome</keyword>
<organism evidence="1 2">
    <name type="scientific">Actinacidiphila polyblastidii</name>
    <dbReference type="NCBI Taxonomy" id="3110430"/>
    <lineage>
        <taxon>Bacteria</taxon>
        <taxon>Bacillati</taxon>
        <taxon>Actinomycetota</taxon>
        <taxon>Actinomycetes</taxon>
        <taxon>Kitasatosporales</taxon>
        <taxon>Streptomycetaceae</taxon>
        <taxon>Actinacidiphila</taxon>
    </lineage>
</organism>
<evidence type="ECO:0000313" key="1">
    <source>
        <dbReference type="EMBL" id="MEE4543959.1"/>
    </source>
</evidence>
<evidence type="ECO:0000313" key="2">
    <source>
        <dbReference type="Proteomes" id="UP001344658"/>
    </source>
</evidence>
<accession>A0ABU7PDS5</accession>
<sequence>MAERLADDTHQTLTEWKNDGSWAAWLEHGGIHLARWPALLGANLVEGLHQSRDGAGLLEEAARALAIKAAAYIHGSNDRPDLLPVAVPVDEAVHALTVQSDLLRAICDRAGVRILHRTPAQPLPYRPGCLAHDAYTAAWGTPPARYWLDHTTALARSHRLTRLYAHIGITAGRTPDAAVTSGSAPAVCEKGSPR</sequence>
<gene>
    <name evidence="1" type="ORF">V2S66_18520</name>
</gene>
<name>A0ABU7PDS5_9ACTN</name>
<reference evidence="1 2" key="1">
    <citation type="submission" date="2023-12" db="EMBL/GenBank/DDBJ databases">
        <title>Streptomyces sp. V4-01.</title>
        <authorList>
            <person name="Somphong A."/>
            <person name="Phongsopitanun W."/>
        </authorList>
    </citation>
    <scope>NUCLEOTIDE SEQUENCE [LARGE SCALE GENOMIC DNA]</scope>
    <source>
        <strain evidence="1 2">V4-01</strain>
    </source>
</reference>
<comment type="caution">
    <text evidence="1">The sequence shown here is derived from an EMBL/GenBank/DDBJ whole genome shotgun (WGS) entry which is preliminary data.</text>
</comment>
<protein>
    <submittedName>
        <fullName evidence="1">Uncharacterized protein</fullName>
    </submittedName>
</protein>
<dbReference type="Proteomes" id="UP001344658">
    <property type="component" value="Unassembled WGS sequence"/>
</dbReference>
<proteinExistence type="predicted"/>
<dbReference type="RefSeq" id="WP_330796832.1">
    <property type="nucleotide sequence ID" value="NZ_JAZEWV010000014.1"/>
</dbReference>